<protein>
    <recommendedName>
        <fullName evidence="4">long-chain-fatty-acyl-CoA reductase</fullName>
        <ecNumber evidence="4">1.2.1.50</ecNumber>
    </recommendedName>
</protein>
<dbReference type="InterPro" id="IPR016162">
    <property type="entry name" value="Ald_DH_N"/>
</dbReference>
<dbReference type="InterPro" id="IPR045851">
    <property type="entry name" value="AMP-bd_C_sf"/>
</dbReference>
<evidence type="ECO:0000256" key="1">
    <source>
        <dbReference type="ARBA" id="ARBA00003277"/>
    </source>
</evidence>
<keyword evidence="6" id="KW-0560">Oxidoreductase</keyword>
<dbReference type="Proteomes" id="UP001500668">
    <property type="component" value="Unassembled WGS sequence"/>
</dbReference>
<dbReference type="InterPro" id="IPR008670">
    <property type="entry name" value="CoA_reduct_LuxC"/>
</dbReference>
<reference evidence="10" key="1">
    <citation type="journal article" date="2019" name="Int. J. Syst. Evol. Microbiol.">
        <title>The Global Catalogue of Microorganisms (GCM) 10K type strain sequencing project: providing services to taxonomists for standard genome sequencing and annotation.</title>
        <authorList>
            <consortium name="The Broad Institute Genomics Platform"/>
            <consortium name="The Broad Institute Genome Sequencing Center for Infectious Disease"/>
            <person name="Wu L."/>
            <person name="Ma J."/>
        </authorList>
    </citation>
    <scope>NUCLEOTIDE SEQUENCE [LARGE SCALE GENOMIC DNA]</scope>
    <source>
        <strain evidence="10">JCM 5067</strain>
    </source>
</reference>
<evidence type="ECO:0000256" key="7">
    <source>
        <dbReference type="ARBA" id="ARBA00023223"/>
    </source>
</evidence>
<dbReference type="PANTHER" id="PTHR43845:SF1">
    <property type="entry name" value="BLR5969 PROTEIN"/>
    <property type="match status" value="1"/>
</dbReference>
<evidence type="ECO:0000313" key="9">
    <source>
        <dbReference type="EMBL" id="GAA0595452.1"/>
    </source>
</evidence>
<dbReference type="Gene3D" id="3.40.309.10">
    <property type="entry name" value="Aldehyde Dehydrogenase, Chain A, domain 2"/>
    <property type="match status" value="1"/>
</dbReference>
<keyword evidence="10" id="KW-1185">Reference proteome</keyword>
<comment type="catalytic activity">
    <reaction evidence="8">
        <text>a long-chain fatty aldehyde + NADP(+) + CoA = a long-chain fatty acyl-CoA + NADPH + H(+)</text>
        <dbReference type="Rhea" id="RHEA:15437"/>
        <dbReference type="ChEBI" id="CHEBI:15378"/>
        <dbReference type="ChEBI" id="CHEBI:17176"/>
        <dbReference type="ChEBI" id="CHEBI:57287"/>
        <dbReference type="ChEBI" id="CHEBI:57783"/>
        <dbReference type="ChEBI" id="CHEBI:58349"/>
        <dbReference type="ChEBI" id="CHEBI:83139"/>
        <dbReference type="EC" id="1.2.1.50"/>
    </reaction>
</comment>
<dbReference type="Gene3D" id="3.30.300.30">
    <property type="match status" value="1"/>
</dbReference>
<gene>
    <name evidence="9" type="ORF">GCM10010394_26160</name>
</gene>
<evidence type="ECO:0000256" key="4">
    <source>
        <dbReference type="ARBA" id="ARBA00013020"/>
    </source>
</evidence>
<dbReference type="InterPro" id="IPR016161">
    <property type="entry name" value="Ald_DH/histidinol_DH"/>
</dbReference>
<evidence type="ECO:0000256" key="6">
    <source>
        <dbReference type="ARBA" id="ARBA00023002"/>
    </source>
</evidence>
<dbReference type="InterPro" id="IPR042099">
    <property type="entry name" value="ANL_N_sf"/>
</dbReference>
<sequence>MNGMSDVNGLAHDHLWQGTWIDDTEADKRLGDLPALVADELTRPLSARQVIAACDRLSTALTTPGHPVRADLAGHLVAAGQDRASAERSLAEIADFLRRDGLERKVTAELGGTAPQSLARTDFRTPVFESWQPVGLLTHVTASNDPIVGIFSAVEGLLAGNVNLLKVSGQDSLFTHHLLKALGTCDPDGRVAERLIVLRFPSSRTDWLRRVCAPADAVAAWGGEAATAGVAAQIPAGCRLITFGHKISFAYVAPELWSDRETLDGLADSVCRLDQQACSSPQVVYLDTADREELSAFARRLGEALDRRAGEQPPAEPTVHEQAEITTTVLVARTEEHLDLTRVHESPTGAWRILVDHRSALRASPLYRTVWIKPLPRERIVATLRPMRRFLQTAGLAATRGDVPDLSARLFTAGALRVTPVDSMLDSYAGEPHDGLYPLQRYSRRVSVRLDERFTHDTCLDDLRPPADAEPVPALWQRPDPASPVLTKADVQRLNTSVPSDRAQLHLASGGSSGTPAVSLYAYADFRTQTRRAGEGLVAAGLDVRTDRVANLLYAGDMYASFLYGHGLLEAVDAVQLPICAGSDYERDARLIVRHRANTLLAMPSYIWQLFRHAGDILADYGGVKKIFYGGEHFGAEQRAHLKERFGVELIRSFVYGGTDLGTMGHQCSHAEGSVHHLFSDLFTLEILEVDSDRPVAEGGTGRLVFTPHTRGAPVITRYEQGDLGRWVEGACPCGRTTPRFELLGRTGDVVRAGTYFVNYRRIGHIAADHLGYCGELQMVVEAAPVRERITVRMEEHSGIDPEVVATTLLAHYPELNAAVTTERLLDLSVEAVRSGDFERSAASGKLRTVVDRRVPA</sequence>
<organism evidence="9 10">
    <name type="scientific">Streptomyces crystallinus</name>
    <dbReference type="NCBI Taxonomy" id="68191"/>
    <lineage>
        <taxon>Bacteria</taxon>
        <taxon>Bacillati</taxon>
        <taxon>Actinomycetota</taxon>
        <taxon>Actinomycetes</taxon>
        <taxon>Kitasatosporales</taxon>
        <taxon>Streptomycetaceae</taxon>
        <taxon>Streptomyces</taxon>
    </lineage>
</organism>
<dbReference type="InterPro" id="IPR016163">
    <property type="entry name" value="Ald_DH_C"/>
</dbReference>
<evidence type="ECO:0000256" key="5">
    <source>
        <dbReference type="ARBA" id="ARBA00022857"/>
    </source>
</evidence>
<evidence type="ECO:0000256" key="2">
    <source>
        <dbReference type="ARBA" id="ARBA00004908"/>
    </source>
</evidence>
<comment type="function">
    <text evidence="1">LuxC is the fatty acid reductase enzyme responsible for synthesis of the aldehyde substrate for the luminescent reaction catalyzed by luciferase.</text>
</comment>
<dbReference type="SUPFAM" id="SSF56801">
    <property type="entry name" value="Acetyl-CoA synthetase-like"/>
    <property type="match status" value="1"/>
</dbReference>
<name>A0ABP3QW26_9ACTN</name>
<dbReference type="RefSeq" id="WP_344073658.1">
    <property type="nucleotide sequence ID" value="NZ_BAAACA010000014.1"/>
</dbReference>
<comment type="pathway">
    <text evidence="2">Lipid metabolism; fatty acid reduction for biolumincescence.</text>
</comment>
<accession>A0ABP3QW26</accession>
<comment type="similarity">
    <text evidence="3">Belongs to the LuxC family.</text>
</comment>
<comment type="caution">
    <text evidence="9">The sequence shown here is derived from an EMBL/GenBank/DDBJ whole genome shotgun (WGS) entry which is preliminary data.</text>
</comment>
<keyword evidence="7" id="KW-0455">Luminescence</keyword>
<dbReference type="EMBL" id="BAAACA010000014">
    <property type="protein sequence ID" value="GAA0595452.1"/>
    <property type="molecule type" value="Genomic_DNA"/>
</dbReference>
<dbReference type="Gene3D" id="3.40.605.10">
    <property type="entry name" value="Aldehyde Dehydrogenase, Chain A, domain 1"/>
    <property type="match status" value="1"/>
</dbReference>
<keyword evidence="5" id="KW-0521">NADP</keyword>
<dbReference type="SUPFAM" id="SSF53720">
    <property type="entry name" value="ALDH-like"/>
    <property type="match status" value="1"/>
</dbReference>
<proteinExistence type="inferred from homology"/>
<dbReference type="PANTHER" id="PTHR43845">
    <property type="entry name" value="BLR5969 PROTEIN"/>
    <property type="match status" value="1"/>
</dbReference>
<evidence type="ECO:0000256" key="3">
    <source>
        <dbReference type="ARBA" id="ARBA00010915"/>
    </source>
</evidence>
<dbReference type="Pfam" id="PF05893">
    <property type="entry name" value="LuxC"/>
    <property type="match status" value="1"/>
</dbReference>
<dbReference type="EC" id="1.2.1.50" evidence="4"/>
<dbReference type="Gene3D" id="3.40.50.12780">
    <property type="entry name" value="N-terminal domain of ligase-like"/>
    <property type="match status" value="1"/>
</dbReference>
<evidence type="ECO:0000313" key="10">
    <source>
        <dbReference type="Proteomes" id="UP001500668"/>
    </source>
</evidence>
<evidence type="ECO:0000256" key="8">
    <source>
        <dbReference type="ARBA" id="ARBA00049412"/>
    </source>
</evidence>